<evidence type="ECO:0000259" key="2">
    <source>
        <dbReference type="Pfam" id="PF05050"/>
    </source>
</evidence>
<evidence type="ECO:0000256" key="1">
    <source>
        <dbReference type="SAM" id="Phobius"/>
    </source>
</evidence>
<keyword evidence="1" id="KW-0812">Transmembrane</keyword>
<feature type="domain" description="Methyltransferase FkbM" evidence="2">
    <location>
        <begin position="123"/>
        <end position="281"/>
    </location>
</feature>
<dbReference type="PANTHER" id="PTHR22989:SF3">
    <property type="entry name" value="METHYLTRANSFERASE FKBM DOMAIN-CONTAINING PROTEIN"/>
    <property type="match status" value="1"/>
</dbReference>
<keyword evidence="1" id="KW-0472">Membrane</keyword>
<reference evidence="3 4" key="1">
    <citation type="journal article" date="2015" name="Genome Biol.">
        <title>Comparative genomics of Steinernema reveals deeply conserved gene regulatory networks.</title>
        <authorList>
            <person name="Dillman A.R."/>
            <person name="Macchietto M."/>
            <person name="Porter C.F."/>
            <person name="Rogers A."/>
            <person name="Williams B."/>
            <person name="Antoshechkin I."/>
            <person name="Lee M.M."/>
            <person name="Goodwin Z."/>
            <person name="Lu X."/>
            <person name="Lewis E.E."/>
            <person name="Goodrich-Blair H."/>
            <person name="Stock S.P."/>
            <person name="Adams B.J."/>
            <person name="Sternberg P.W."/>
            <person name="Mortazavi A."/>
        </authorList>
    </citation>
    <scope>NUCLEOTIDE SEQUENCE [LARGE SCALE GENOMIC DNA]</scope>
    <source>
        <strain evidence="3 4">ALL</strain>
    </source>
</reference>
<dbReference type="OrthoDB" id="5775722at2759"/>
<evidence type="ECO:0000313" key="3">
    <source>
        <dbReference type="EMBL" id="TKR62595.1"/>
    </source>
</evidence>
<name>A0A4V5ZY74_STECR</name>
<dbReference type="STRING" id="34508.A0A4V5ZY74"/>
<gene>
    <name evidence="3" type="ORF">L596_026528</name>
</gene>
<dbReference type="Pfam" id="PF05050">
    <property type="entry name" value="Methyltransf_21"/>
    <property type="match status" value="1"/>
</dbReference>
<sequence length="319" mass="37074">MAAARNLVLVIIASVAVISLIFNVSYLYETATATLNIVKGQNCPTVSNEATKSLPSYKDERFHLRSMCYHISFYQLEDIAVWDHFQEAAKHCESVISLKTDHMTAYQNDDEVKYHMDPIDLSQVKDCSIVTLGIGHDVTVEKKLKEKFHEQCKFRGADPITLVNEVIYKPIGEYFPFAVGNDTRVEVTNVKEDPNSGSYTYKNFTHVEFVEFLRDRAKMAKGKVIDQLLLDIEYAEFAMLDYFYLNNKLDQAGYTVCQMNGEFHNPNENQKTEFGKFIKQIAKDERYLFFHFEFVSHIRLYFVNVQDDRCYERYVKGRI</sequence>
<feature type="transmembrane region" description="Helical" evidence="1">
    <location>
        <begin position="7"/>
        <end position="28"/>
    </location>
</feature>
<dbReference type="EMBL" id="AZBU02000010">
    <property type="protein sequence ID" value="TKR62595.1"/>
    <property type="molecule type" value="Genomic_DNA"/>
</dbReference>
<protein>
    <recommendedName>
        <fullName evidence="2">Methyltransferase FkbM domain-containing protein</fullName>
    </recommendedName>
</protein>
<dbReference type="InterPro" id="IPR006342">
    <property type="entry name" value="FkbM_mtfrase"/>
</dbReference>
<keyword evidence="1" id="KW-1133">Transmembrane helix</keyword>
<organism evidence="3 4">
    <name type="scientific">Steinernema carpocapsae</name>
    <name type="common">Entomopathogenic nematode</name>
    <dbReference type="NCBI Taxonomy" id="34508"/>
    <lineage>
        <taxon>Eukaryota</taxon>
        <taxon>Metazoa</taxon>
        <taxon>Ecdysozoa</taxon>
        <taxon>Nematoda</taxon>
        <taxon>Chromadorea</taxon>
        <taxon>Rhabditida</taxon>
        <taxon>Tylenchina</taxon>
        <taxon>Panagrolaimomorpha</taxon>
        <taxon>Strongyloidoidea</taxon>
        <taxon>Steinernematidae</taxon>
        <taxon>Steinernema</taxon>
    </lineage>
</organism>
<comment type="caution">
    <text evidence="3">The sequence shown here is derived from an EMBL/GenBank/DDBJ whole genome shotgun (WGS) entry which is preliminary data.</text>
</comment>
<accession>A0A4V5ZY74</accession>
<evidence type="ECO:0000313" key="4">
    <source>
        <dbReference type="Proteomes" id="UP000298663"/>
    </source>
</evidence>
<keyword evidence="4" id="KW-1185">Reference proteome</keyword>
<dbReference type="AlphaFoldDB" id="A0A4V5ZY74"/>
<reference evidence="3 4" key="2">
    <citation type="journal article" date="2019" name="G3 (Bethesda)">
        <title>Hybrid Assembly of the Genome of the Entomopathogenic Nematode Steinernema carpocapsae Identifies the X-Chromosome.</title>
        <authorList>
            <person name="Serra L."/>
            <person name="Macchietto M."/>
            <person name="Macias-Munoz A."/>
            <person name="McGill C.J."/>
            <person name="Rodriguez I.M."/>
            <person name="Rodriguez B."/>
            <person name="Murad R."/>
            <person name="Mortazavi A."/>
        </authorList>
    </citation>
    <scope>NUCLEOTIDE SEQUENCE [LARGE SCALE GENOMIC DNA]</scope>
    <source>
        <strain evidence="3 4">ALL</strain>
    </source>
</reference>
<dbReference type="PANTHER" id="PTHR22989">
    <property type="entry name" value="UNCHARACTERIZED DUF13 C.ELEGANS"/>
    <property type="match status" value="1"/>
</dbReference>
<dbReference type="Proteomes" id="UP000298663">
    <property type="component" value="Unassembled WGS sequence"/>
</dbReference>
<proteinExistence type="predicted"/>